<proteinExistence type="inferred from homology"/>
<dbReference type="InterPro" id="IPR016163">
    <property type="entry name" value="Ald_DH_C"/>
</dbReference>
<dbReference type="Proteomes" id="UP000319353">
    <property type="component" value="Unassembled WGS sequence"/>
</dbReference>
<dbReference type="GO" id="GO:0016620">
    <property type="term" value="F:oxidoreductase activity, acting on the aldehyde or oxo group of donors, NAD or NADP as acceptor"/>
    <property type="evidence" value="ECO:0007669"/>
    <property type="project" value="InterPro"/>
</dbReference>
<dbReference type="AlphaFoldDB" id="A0A537LFP2"/>
<dbReference type="InterPro" id="IPR016161">
    <property type="entry name" value="Ald_DH/histidinol_DH"/>
</dbReference>
<dbReference type="Gene3D" id="3.40.605.10">
    <property type="entry name" value="Aldehyde Dehydrogenase, Chain A, domain 1"/>
    <property type="match status" value="1"/>
</dbReference>
<dbReference type="Gene3D" id="3.40.309.10">
    <property type="entry name" value="Aldehyde Dehydrogenase, Chain A, domain 2"/>
    <property type="match status" value="1"/>
</dbReference>
<dbReference type="SUPFAM" id="SSF53720">
    <property type="entry name" value="ALDH-like"/>
    <property type="match status" value="1"/>
</dbReference>
<dbReference type="InterPro" id="IPR015590">
    <property type="entry name" value="Aldehyde_DH_dom"/>
</dbReference>
<comment type="similarity">
    <text evidence="1">Belongs to the aldehyde dehydrogenase family.</text>
</comment>
<evidence type="ECO:0000256" key="1">
    <source>
        <dbReference type="ARBA" id="ARBA00009986"/>
    </source>
</evidence>
<dbReference type="FunFam" id="3.40.605.10:FF:000007">
    <property type="entry name" value="NAD/NADP-dependent betaine aldehyde dehydrogenase"/>
    <property type="match status" value="1"/>
</dbReference>
<keyword evidence="2" id="KW-0560">Oxidoreductase</keyword>
<evidence type="ECO:0000256" key="2">
    <source>
        <dbReference type="ARBA" id="ARBA00023002"/>
    </source>
</evidence>
<name>A0A537LFP2_9BACT</name>
<dbReference type="PROSITE" id="PS00070">
    <property type="entry name" value="ALDEHYDE_DEHYDR_CYS"/>
    <property type="match status" value="1"/>
</dbReference>
<gene>
    <name evidence="4" type="ORF">E6H01_00215</name>
</gene>
<dbReference type="Pfam" id="PF00171">
    <property type="entry name" value="Aldedh"/>
    <property type="match status" value="1"/>
</dbReference>
<dbReference type="EMBL" id="VBAL01000006">
    <property type="protein sequence ID" value="TMJ06831.1"/>
    <property type="molecule type" value="Genomic_DNA"/>
</dbReference>
<sequence>MDALRMYIGGRWVDSVSRATYQARSPASGEMIATLPEGTREDAQRAIAAAREGTERLARLSVWERAKLCARVADVLERHKDELARTLTLDQGKPLHSEAKAEVDATVAGWRNAADHVKWLETSVIPVEDPHKRVLTIRQARGVYAVITPWNFPLNIPTEYLAPGLAAVNAMVWVPAPTTSVVAVKLVECLEEAEVPAGAINLVTGPGPVVGDEIVAHAGTDAVAFTGSSATGEHIARRAAGKPLLLELGGNGPTLILDDANLEQAANAAAFGAFFNAGQVCSAAERILVHRSVHDEVANRLVDHATHIQLGDPFDERTQMGPLNNQPVAEKTDRHLADALARGAKVLAGGSRARGWPTDLYYQPTVLTGVARDAMINREETFGPVAPLIPFQTDEEALAWANDSTLGLVSAVFTRDLSRAFWFAERLRTGIVNVNDSTNYWELHIPFGGVAGKRSGVGRLGGRHTLYEMTDLRTICLDVRRLDQG</sequence>
<organism evidence="4 5">
    <name type="scientific">Candidatus Segetimicrobium genomatis</name>
    <dbReference type="NCBI Taxonomy" id="2569760"/>
    <lineage>
        <taxon>Bacteria</taxon>
        <taxon>Bacillati</taxon>
        <taxon>Candidatus Sysuimicrobiota</taxon>
        <taxon>Candidatus Sysuimicrobiia</taxon>
        <taxon>Candidatus Sysuimicrobiales</taxon>
        <taxon>Candidatus Segetimicrobiaceae</taxon>
        <taxon>Candidatus Segetimicrobium</taxon>
    </lineage>
</organism>
<dbReference type="InterPro" id="IPR016160">
    <property type="entry name" value="Ald_DH_CS_CYS"/>
</dbReference>
<comment type="caution">
    <text evidence="4">The sequence shown here is derived from an EMBL/GenBank/DDBJ whole genome shotgun (WGS) entry which is preliminary data.</text>
</comment>
<dbReference type="FunFam" id="3.40.309.10:FF:000009">
    <property type="entry name" value="Aldehyde dehydrogenase A"/>
    <property type="match status" value="1"/>
</dbReference>
<protein>
    <submittedName>
        <fullName evidence="4">Aldehyde dehydrogenase</fullName>
    </submittedName>
</protein>
<accession>A0A537LFP2</accession>
<feature type="domain" description="Aldehyde dehydrogenase" evidence="3">
    <location>
        <begin position="12"/>
        <end position="475"/>
    </location>
</feature>
<reference evidence="4 5" key="1">
    <citation type="journal article" date="2019" name="Nat. Microbiol.">
        <title>Mediterranean grassland soil C-N compound turnover is dependent on rainfall and depth, and is mediated by genomically divergent microorganisms.</title>
        <authorList>
            <person name="Diamond S."/>
            <person name="Andeer P.F."/>
            <person name="Li Z."/>
            <person name="Crits-Christoph A."/>
            <person name="Burstein D."/>
            <person name="Anantharaman K."/>
            <person name="Lane K.R."/>
            <person name="Thomas B.C."/>
            <person name="Pan C."/>
            <person name="Northen T.R."/>
            <person name="Banfield J.F."/>
        </authorList>
    </citation>
    <scope>NUCLEOTIDE SEQUENCE [LARGE SCALE GENOMIC DNA]</scope>
    <source>
        <strain evidence="4">NP_4</strain>
    </source>
</reference>
<evidence type="ECO:0000313" key="5">
    <source>
        <dbReference type="Proteomes" id="UP000319353"/>
    </source>
</evidence>
<dbReference type="PANTHER" id="PTHR11699">
    <property type="entry name" value="ALDEHYDE DEHYDROGENASE-RELATED"/>
    <property type="match status" value="1"/>
</dbReference>
<evidence type="ECO:0000313" key="4">
    <source>
        <dbReference type="EMBL" id="TMJ06831.1"/>
    </source>
</evidence>
<dbReference type="InterPro" id="IPR016162">
    <property type="entry name" value="Ald_DH_N"/>
</dbReference>
<evidence type="ECO:0000259" key="3">
    <source>
        <dbReference type="Pfam" id="PF00171"/>
    </source>
</evidence>